<dbReference type="AlphaFoldDB" id="A0A1Y4SQX0"/>
<dbReference type="OrthoDB" id="1638863at2"/>
<dbReference type="InterPro" id="IPR003593">
    <property type="entry name" value="AAA+_ATPase"/>
</dbReference>
<evidence type="ECO:0000256" key="4">
    <source>
        <dbReference type="ARBA" id="ARBA00022741"/>
    </source>
</evidence>
<keyword evidence="5" id="KW-0067">ATP-binding</keyword>
<dbReference type="GO" id="GO:0005886">
    <property type="term" value="C:plasma membrane"/>
    <property type="evidence" value="ECO:0007669"/>
    <property type="project" value="UniProtKB-SubCell"/>
</dbReference>
<dbReference type="SUPFAM" id="SSF52540">
    <property type="entry name" value="P-loop containing nucleoside triphosphate hydrolases"/>
    <property type="match status" value="1"/>
</dbReference>
<evidence type="ECO:0000256" key="5">
    <source>
        <dbReference type="ARBA" id="ARBA00022840"/>
    </source>
</evidence>
<dbReference type="InterPro" id="IPR015854">
    <property type="entry name" value="ABC_transpr_LolD-like"/>
</dbReference>
<dbReference type="GO" id="GO:0005524">
    <property type="term" value="F:ATP binding"/>
    <property type="evidence" value="ECO:0007669"/>
    <property type="project" value="UniProtKB-KW"/>
</dbReference>
<evidence type="ECO:0000256" key="1">
    <source>
        <dbReference type="ARBA" id="ARBA00004429"/>
    </source>
</evidence>
<accession>A0A1Y4SQX0</accession>
<keyword evidence="12" id="KW-1185">Reference proteome</keyword>
<dbReference type="EMBL" id="NFLJ01000044">
    <property type="protein sequence ID" value="OUQ32315.1"/>
    <property type="molecule type" value="Genomic_DNA"/>
</dbReference>
<dbReference type="PROSITE" id="PS00211">
    <property type="entry name" value="ABC_TRANSPORTER_1"/>
    <property type="match status" value="1"/>
</dbReference>
<evidence type="ECO:0000256" key="3">
    <source>
        <dbReference type="ARBA" id="ARBA00022692"/>
    </source>
</evidence>
<evidence type="ECO:0000313" key="12">
    <source>
        <dbReference type="Proteomes" id="UP000195305"/>
    </source>
</evidence>
<feature type="domain" description="ABC transporter" evidence="10">
    <location>
        <begin position="2"/>
        <end position="229"/>
    </location>
</feature>
<dbReference type="Proteomes" id="UP000195305">
    <property type="component" value="Unassembled WGS sequence"/>
</dbReference>
<comment type="similarity">
    <text evidence="8">Belongs to the ABC transporter superfamily. Macrolide exporter (TC 3.A.1.122) family.</text>
</comment>
<name>A0A1Y4SQX0_9FIRM</name>
<dbReference type="InterPro" id="IPR003439">
    <property type="entry name" value="ABC_transporter-like_ATP-bd"/>
</dbReference>
<dbReference type="Pfam" id="PF02687">
    <property type="entry name" value="FtsX"/>
    <property type="match status" value="1"/>
</dbReference>
<feature type="transmembrane region" description="Helical" evidence="9">
    <location>
        <begin position="245"/>
        <end position="270"/>
    </location>
</feature>
<keyword evidence="6 9" id="KW-1133">Transmembrane helix</keyword>
<dbReference type="InterPro" id="IPR017871">
    <property type="entry name" value="ABC_transporter-like_CS"/>
</dbReference>
<dbReference type="PANTHER" id="PTHR24220:SF86">
    <property type="entry name" value="ABC TRANSPORTER ABCH.1"/>
    <property type="match status" value="1"/>
</dbReference>
<dbReference type="InterPro" id="IPR003838">
    <property type="entry name" value="ABC3_permease_C"/>
</dbReference>
<keyword evidence="3 9" id="KW-0812">Transmembrane</keyword>
<dbReference type="Gene3D" id="3.40.50.300">
    <property type="entry name" value="P-loop containing nucleotide triphosphate hydrolases"/>
    <property type="match status" value="1"/>
</dbReference>
<evidence type="ECO:0000256" key="2">
    <source>
        <dbReference type="ARBA" id="ARBA00022475"/>
    </source>
</evidence>
<evidence type="ECO:0000256" key="7">
    <source>
        <dbReference type="ARBA" id="ARBA00023136"/>
    </source>
</evidence>
<keyword evidence="7 9" id="KW-0472">Membrane</keyword>
<comment type="subcellular location">
    <subcellularLocation>
        <location evidence="1">Cell inner membrane</location>
        <topology evidence="1">Multi-pass membrane protein</topology>
    </subcellularLocation>
</comment>
<evidence type="ECO:0000256" key="6">
    <source>
        <dbReference type="ARBA" id="ARBA00022989"/>
    </source>
</evidence>
<dbReference type="RefSeq" id="WP_087359710.1">
    <property type="nucleotide sequence ID" value="NZ_NFLJ01000044.1"/>
</dbReference>
<dbReference type="PROSITE" id="PS50893">
    <property type="entry name" value="ABC_TRANSPORTER_2"/>
    <property type="match status" value="1"/>
</dbReference>
<gene>
    <name evidence="11" type="ORF">B5E75_12425</name>
</gene>
<feature type="transmembrane region" description="Helical" evidence="9">
    <location>
        <begin position="556"/>
        <end position="575"/>
    </location>
</feature>
<dbReference type="Pfam" id="PF00005">
    <property type="entry name" value="ABC_tran"/>
    <property type="match status" value="1"/>
</dbReference>
<dbReference type="GO" id="GO:0016887">
    <property type="term" value="F:ATP hydrolysis activity"/>
    <property type="evidence" value="ECO:0007669"/>
    <property type="project" value="InterPro"/>
</dbReference>
<evidence type="ECO:0000256" key="9">
    <source>
        <dbReference type="SAM" id="Phobius"/>
    </source>
</evidence>
<keyword evidence="4" id="KW-0547">Nucleotide-binding</keyword>
<evidence type="ECO:0000259" key="10">
    <source>
        <dbReference type="PROSITE" id="PS50893"/>
    </source>
</evidence>
<dbReference type="PANTHER" id="PTHR24220">
    <property type="entry name" value="IMPORT ATP-BINDING PROTEIN"/>
    <property type="match status" value="1"/>
</dbReference>
<protein>
    <recommendedName>
        <fullName evidence="10">ABC transporter domain-containing protein</fullName>
    </recommendedName>
</protein>
<feature type="transmembrane region" description="Helical" evidence="9">
    <location>
        <begin position="502"/>
        <end position="529"/>
    </location>
</feature>
<dbReference type="InterPro" id="IPR027417">
    <property type="entry name" value="P-loop_NTPase"/>
</dbReference>
<dbReference type="SMART" id="SM00382">
    <property type="entry name" value="AAA"/>
    <property type="match status" value="1"/>
</dbReference>
<keyword evidence="2" id="KW-1003">Cell membrane</keyword>
<comment type="caution">
    <text evidence="11">The sequence shown here is derived from an EMBL/GenBank/DDBJ whole genome shotgun (WGS) entry which is preliminary data.</text>
</comment>
<sequence length="593" mass="68734">MLELKNICKQYQQTTIIDHLSITFPDTGMIGIQGKSGCGKSTLLYIMGMLDDDYQGEIFYNGEKITDRKAFVNQHVSFMMQNKDYVASLTVKENLILPCHISHIHYHSTLLKKIVTQLGIQDLLSRYPYQLSGGQMKRASLAKALLKQSEIILCDEPTGALYHQQAQDVMKYLKKISQNTLVIIVSHDPQLLKQYCDSVLTLEQGQLKGQIKKMKKSMDLSPHSYQHHTLWFYPFRQILHQRNKLMFLFFFQWIVIVAFFCIVTAIFGAFDATKQSEQQAVLKNIINVENKDGTPFENMIDIPNVVAIDYAYQLDQCQLMATDENIEATRYFLPQQNHHIRLSKGRMPQNEFEILVSYPFYQQYHDQPITLTYQQKTLTLTITGVLKQDFFSQNEIYFYHTLKNQLSELINQHELIIETKTSFHQDVYDTLSSDYIVYSEIQERVNSYQSLLSLAQLIAGIFIGMSLLISLLLLGIVESIIYFERKHNVAYLLSLGLSHRRLFLLSLYEAFLLGGLIATGGCLLSMVVYEYVNHVLCIEQYFSFSLLLKPVIFSRYDLYVFIFLIYLVMSVLSVLKPVSQMMKMNQIEVLREE</sequence>
<proteinExistence type="inferred from homology"/>
<organism evidence="11 12">
    <name type="scientific">Massilimicrobiota timonensis</name>
    <dbReference type="NCBI Taxonomy" id="1776392"/>
    <lineage>
        <taxon>Bacteria</taxon>
        <taxon>Bacillati</taxon>
        <taxon>Bacillota</taxon>
        <taxon>Erysipelotrichia</taxon>
        <taxon>Erysipelotrichales</taxon>
        <taxon>Erysipelotrichaceae</taxon>
        <taxon>Massilimicrobiota</taxon>
    </lineage>
</organism>
<evidence type="ECO:0000256" key="8">
    <source>
        <dbReference type="ARBA" id="ARBA00038388"/>
    </source>
</evidence>
<evidence type="ECO:0000313" key="11">
    <source>
        <dbReference type="EMBL" id="OUQ32315.1"/>
    </source>
</evidence>
<dbReference type="GO" id="GO:0022857">
    <property type="term" value="F:transmembrane transporter activity"/>
    <property type="evidence" value="ECO:0007669"/>
    <property type="project" value="TreeGrafter"/>
</dbReference>
<feature type="transmembrane region" description="Helical" evidence="9">
    <location>
        <begin position="457"/>
        <end position="481"/>
    </location>
</feature>
<reference evidence="11 12" key="1">
    <citation type="journal article" date="2018" name="BMC Genomics">
        <title>Whole genome sequencing and function prediction of 133 gut anaerobes isolated from chicken caecum in pure cultures.</title>
        <authorList>
            <person name="Medvecky M."/>
            <person name="Cejkova D."/>
            <person name="Polansky O."/>
            <person name="Karasova D."/>
            <person name="Kubasova T."/>
            <person name="Cizek A."/>
            <person name="Rychlik I."/>
        </authorList>
    </citation>
    <scope>NUCLEOTIDE SEQUENCE [LARGE SCALE GENOMIC DNA]</scope>
    <source>
        <strain evidence="11 12">An13</strain>
    </source>
</reference>